<sequence>MIEEPPSVLTFDCDDWPASHVTSYDFRTPGVGPAPVRTCPRQSRQSIRSPAAECCATWKSFLIFGLALRKISFGRKFREGTPSFVFANFSSYDTIIICDRVLRNRK</sequence>
<evidence type="ECO:0000313" key="1">
    <source>
        <dbReference type="EMBL" id="KCW54582.1"/>
    </source>
</evidence>
<reference evidence="1" key="1">
    <citation type="submission" date="2013-07" db="EMBL/GenBank/DDBJ databases">
        <title>The genome of Eucalyptus grandis.</title>
        <authorList>
            <person name="Schmutz J."/>
            <person name="Hayes R."/>
            <person name="Myburg A."/>
            <person name="Tuskan G."/>
            <person name="Grattapaglia D."/>
            <person name="Rokhsar D.S."/>
        </authorList>
    </citation>
    <scope>NUCLEOTIDE SEQUENCE</scope>
    <source>
        <tissue evidence="1">Leaf extractions</tissue>
    </source>
</reference>
<organism evidence="1">
    <name type="scientific">Eucalyptus grandis</name>
    <name type="common">Flooded gum</name>
    <dbReference type="NCBI Taxonomy" id="71139"/>
    <lineage>
        <taxon>Eukaryota</taxon>
        <taxon>Viridiplantae</taxon>
        <taxon>Streptophyta</taxon>
        <taxon>Embryophyta</taxon>
        <taxon>Tracheophyta</taxon>
        <taxon>Spermatophyta</taxon>
        <taxon>Magnoliopsida</taxon>
        <taxon>eudicotyledons</taxon>
        <taxon>Gunneridae</taxon>
        <taxon>Pentapetalae</taxon>
        <taxon>rosids</taxon>
        <taxon>malvids</taxon>
        <taxon>Myrtales</taxon>
        <taxon>Myrtaceae</taxon>
        <taxon>Myrtoideae</taxon>
        <taxon>Eucalypteae</taxon>
        <taxon>Eucalyptus</taxon>
    </lineage>
</organism>
<dbReference type="EMBL" id="KK198761">
    <property type="protein sequence ID" value="KCW54582.1"/>
    <property type="molecule type" value="Genomic_DNA"/>
</dbReference>
<dbReference type="Gramene" id="KCW54582">
    <property type="protein sequence ID" value="KCW54582"/>
    <property type="gene ID" value="EUGRSUZ_I00541"/>
</dbReference>
<dbReference type="InParanoid" id="A0A059AKR5"/>
<dbReference type="AlphaFoldDB" id="A0A059AKR5"/>
<gene>
    <name evidence="1" type="ORF">EUGRSUZ_I00541</name>
</gene>
<proteinExistence type="predicted"/>
<name>A0A059AKR5_EUCGR</name>
<accession>A0A059AKR5</accession>
<protein>
    <submittedName>
        <fullName evidence="1">Uncharacterized protein</fullName>
    </submittedName>
</protein>